<name>A0ABY3ZIX0_STRRM</name>
<evidence type="ECO:0000313" key="2">
    <source>
        <dbReference type="Proteomes" id="UP000829494"/>
    </source>
</evidence>
<gene>
    <name evidence="1" type="ORF">SRIMR7_40045</name>
</gene>
<proteinExistence type="predicted"/>
<dbReference type="SUPFAM" id="SSF51197">
    <property type="entry name" value="Clavaminate synthase-like"/>
    <property type="match status" value="1"/>
</dbReference>
<dbReference type="GO" id="GO:0051213">
    <property type="term" value="F:dioxygenase activity"/>
    <property type="evidence" value="ECO:0007669"/>
    <property type="project" value="UniProtKB-KW"/>
</dbReference>
<dbReference type="EMBL" id="CP094298">
    <property type="protein sequence ID" value="UNZ08364.1"/>
    <property type="molecule type" value="Genomic_DNA"/>
</dbReference>
<dbReference type="PANTHER" id="PTHR20883">
    <property type="entry name" value="PHYTANOYL-COA DIOXYGENASE DOMAIN CONTAINING 1"/>
    <property type="match status" value="1"/>
</dbReference>
<keyword evidence="2" id="KW-1185">Reference proteome</keyword>
<dbReference type="Pfam" id="PF05721">
    <property type="entry name" value="PhyH"/>
    <property type="match status" value="1"/>
</dbReference>
<sequence>MSRGTAVPQNAREEYERSGWLAVPDRLAPEALEKVRDSIAAISRTDRPEVVQEAGSDTVRALHGCHGYDDVCAQLVRHPLLLDLAEELVGDRVYVYQFKVNIKSPREGQQWPWHQDFAFWAHEDGMPAADAVNIAINLDEVHEHNGPLTVLTGSHRLGLIEAPEAARAVTGRDWHEHVSARLTHTVPDARVRELAADFPPVRMTGPAGAITAFHPSIVHSSTDNLSDDRRAVLLITYNSVRNAPVRPSRPDFLVGRDTTPVERLAGALA</sequence>
<protein>
    <submittedName>
        <fullName evidence="1">Phytanoyl-CoA dioxygenase (PhyH)</fullName>
    </submittedName>
</protein>
<accession>A0ABY3ZIX0</accession>
<dbReference type="Gene3D" id="2.60.120.620">
    <property type="entry name" value="q2cbj1_9rhob like domain"/>
    <property type="match status" value="1"/>
</dbReference>
<organism evidence="1 2">
    <name type="scientific">Streptomyces rimosus subsp. rimosus</name>
    <dbReference type="NCBI Taxonomy" id="132474"/>
    <lineage>
        <taxon>Bacteria</taxon>
        <taxon>Bacillati</taxon>
        <taxon>Actinomycetota</taxon>
        <taxon>Actinomycetes</taxon>
        <taxon>Kitasatosporales</taxon>
        <taxon>Streptomycetaceae</taxon>
        <taxon>Streptomyces</taxon>
    </lineage>
</organism>
<dbReference type="PANTHER" id="PTHR20883:SF48">
    <property type="entry name" value="ECTOINE DIOXYGENASE"/>
    <property type="match status" value="1"/>
</dbReference>
<dbReference type="InterPro" id="IPR008775">
    <property type="entry name" value="Phytyl_CoA_dOase-like"/>
</dbReference>
<evidence type="ECO:0000313" key="1">
    <source>
        <dbReference type="EMBL" id="UNZ08364.1"/>
    </source>
</evidence>
<keyword evidence="1" id="KW-0223">Dioxygenase</keyword>
<keyword evidence="1" id="KW-0560">Oxidoreductase</keyword>
<dbReference type="Proteomes" id="UP000829494">
    <property type="component" value="Chromosome"/>
</dbReference>
<reference evidence="1 2" key="1">
    <citation type="submission" date="2022-03" db="EMBL/GenBank/DDBJ databases">
        <title>Complete genome of Streptomyces rimosus ssp. rimosus R7 (=ATCC 10970).</title>
        <authorList>
            <person name="Beganovic S."/>
            <person name="Ruckert C."/>
            <person name="Busche T."/>
            <person name="Kalinowski J."/>
            <person name="Wittmann C."/>
        </authorList>
    </citation>
    <scope>NUCLEOTIDE SEQUENCE [LARGE SCALE GENOMIC DNA]</scope>
    <source>
        <strain evidence="1 2">R7</strain>
    </source>
</reference>